<dbReference type="AlphaFoldDB" id="A0A964T2F9"/>
<dbReference type="Gene3D" id="3.10.450.50">
    <property type="match status" value="1"/>
</dbReference>
<evidence type="ECO:0000313" key="2">
    <source>
        <dbReference type="EMBL" id="MYZ47020.1"/>
    </source>
</evidence>
<dbReference type="OrthoDB" id="9800684at2"/>
<organism evidence="2 3">
    <name type="scientific">Propylenella binzhouense</name>
    <dbReference type="NCBI Taxonomy" id="2555902"/>
    <lineage>
        <taxon>Bacteria</taxon>
        <taxon>Pseudomonadati</taxon>
        <taxon>Pseudomonadota</taxon>
        <taxon>Alphaproteobacteria</taxon>
        <taxon>Hyphomicrobiales</taxon>
        <taxon>Propylenellaceae</taxon>
        <taxon>Propylenella</taxon>
    </lineage>
</organism>
<evidence type="ECO:0000259" key="1">
    <source>
        <dbReference type="Pfam" id="PF12680"/>
    </source>
</evidence>
<keyword evidence="3" id="KW-1185">Reference proteome</keyword>
<dbReference type="Pfam" id="PF12680">
    <property type="entry name" value="SnoaL_2"/>
    <property type="match status" value="1"/>
</dbReference>
<feature type="domain" description="SnoaL-like" evidence="1">
    <location>
        <begin position="10"/>
        <end position="115"/>
    </location>
</feature>
<comment type="caution">
    <text evidence="2">The sequence shown here is derived from an EMBL/GenBank/DDBJ whole genome shotgun (WGS) entry which is preliminary data.</text>
</comment>
<dbReference type="EMBL" id="SPKJ01000009">
    <property type="protein sequence ID" value="MYZ47020.1"/>
    <property type="molecule type" value="Genomic_DNA"/>
</dbReference>
<dbReference type="InterPro" id="IPR037401">
    <property type="entry name" value="SnoaL-like"/>
</dbReference>
<dbReference type="Proteomes" id="UP000773614">
    <property type="component" value="Unassembled WGS sequence"/>
</dbReference>
<dbReference type="RefSeq" id="WP_161139370.1">
    <property type="nucleotide sequence ID" value="NZ_SPKJ01000009.1"/>
</dbReference>
<dbReference type="InterPro" id="IPR032710">
    <property type="entry name" value="NTF2-like_dom_sf"/>
</dbReference>
<name>A0A964T2F9_9HYPH</name>
<dbReference type="SUPFAM" id="SSF54427">
    <property type="entry name" value="NTF2-like"/>
    <property type="match status" value="1"/>
</dbReference>
<evidence type="ECO:0000313" key="3">
    <source>
        <dbReference type="Proteomes" id="UP000773614"/>
    </source>
</evidence>
<sequence>MTDIREMLGELCEAFNAHDLDRIMTAFADECVLEMPKGPHAWGARFEGKHAVRQGLASRFEGLPDVHYADPTHFVDEAQQTGISKWTLTGTTGDGRRLEVRGCDFYTFRNGKVTRKDSYWKIVEGAHDRDRTAPS</sequence>
<reference evidence="2" key="1">
    <citation type="submission" date="2019-03" db="EMBL/GenBank/DDBJ databases">
        <title>Afifella sp. nov., isolated from activated sludge.</title>
        <authorList>
            <person name="Li Q."/>
            <person name="Liu Y."/>
        </authorList>
    </citation>
    <scope>NUCLEOTIDE SEQUENCE</scope>
    <source>
        <strain evidence="2">L72</strain>
    </source>
</reference>
<protein>
    <submittedName>
        <fullName evidence="2">Nuclear transport factor 2 family protein</fullName>
    </submittedName>
</protein>
<gene>
    <name evidence="2" type="ORF">E4O86_04750</name>
</gene>
<accession>A0A964T2F9</accession>
<proteinExistence type="predicted"/>